<gene>
    <name evidence="2" type="ORF">SAMN05216200_101502</name>
</gene>
<dbReference type="InterPro" id="IPR021323">
    <property type="entry name" value="DUF2927"/>
</dbReference>
<proteinExistence type="predicted"/>
<dbReference type="Proteomes" id="UP000184066">
    <property type="component" value="Unassembled WGS sequence"/>
</dbReference>
<dbReference type="PROSITE" id="PS51257">
    <property type="entry name" value="PROKAR_LIPOPROTEIN"/>
    <property type="match status" value="1"/>
</dbReference>
<protein>
    <recommendedName>
        <fullName evidence="4">Lipoprotein</fullName>
    </recommendedName>
</protein>
<dbReference type="STRING" id="1189325.SAMN04488119_10216"/>
<dbReference type="AlphaFoldDB" id="A0A1M7S2L6"/>
<dbReference type="Pfam" id="PF11150">
    <property type="entry name" value="DUF2927"/>
    <property type="match status" value="1"/>
</dbReference>
<accession>A0A1M7S2L6</accession>
<dbReference type="EMBL" id="FRDL01000001">
    <property type="protein sequence ID" value="SHN52857.1"/>
    <property type="molecule type" value="Genomic_DNA"/>
</dbReference>
<keyword evidence="3" id="KW-1185">Reference proteome</keyword>
<reference evidence="2 3" key="1">
    <citation type="submission" date="2016-12" db="EMBL/GenBank/DDBJ databases">
        <authorList>
            <person name="Song W.-J."/>
            <person name="Kurnit D.M."/>
        </authorList>
    </citation>
    <scope>NUCLEOTIDE SEQUENCE [LARGE SCALE GENOMIC DNA]</scope>
    <source>
        <strain evidence="2 3">CGMCC 1.10808</strain>
    </source>
</reference>
<evidence type="ECO:0000313" key="3">
    <source>
        <dbReference type="Proteomes" id="UP000184066"/>
    </source>
</evidence>
<name>A0A1M7S2L6_9RHOB</name>
<organism evidence="2 3">
    <name type="scientific">Oceanicella actignis</name>
    <dbReference type="NCBI Taxonomy" id="1189325"/>
    <lineage>
        <taxon>Bacteria</taxon>
        <taxon>Pseudomonadati</taxon>
        <taxon>Pseudomonadota</taxon>
        <taxon>Alphaproteobacteria</taxon>
        <taxon>Rhodobacterales</taxon>
        <taxon>Paracoccaceae</taxon>
        <taxon>Oceanicella</taxon>
    </lineage>
</organism>
<evidence type="ECO:0000313" key="2">
    <source>
        <dbReference type="EMBL" id="SHN52857.1"/>
    </source>
</evidence>
<sequence>MTGRTATLAAAVALALAGCAAQNGQYARRGAPEASRQGPALFAAFAAATGTDAAAAGTEGARVADAPAQTLRKWQGPARVAFHGAPEAQDVEAARAAMARLRRLTRLDLRSADGEQAEIRIFVLPPELRRALAAQMAATGDARAAASSFGRWLSGAPGAGPCATLAEEAPGAPRGALGRAVIGVAAEAPARTRAACLEDGLSAALGLDFARVSPPPDRPTRAALLRLLYRPALRAGMPRAQALRLVRRMTENVRDFDPAPRAGAAPHS</sequence>
<feature type="signal peptide" evidence="1">
    <location>
        <begin position="1"/>
        <end position="20"/>
    </location>
</feature>
<keyword evidence="1" id="KW-0732">Signal</keyword>
<feature type="chain" id="PRO_5009929065" description="Lipoprotein" evidence="1">
    <location>
        <begin position="21"/>
        <end position="268"/>
    </location>
</feature>
<dbReference type="RefSeq" id="WP_072746042.1">
    <property type="nucleotide sequence ID" value="NZ_FOHL01000002.1"/>
</dbReference>
<evidence type="ECO:0008006" key="4">
    <source>
        <dbReference type="Google" id="ProtNLM"/>
    </source>
</evidence>
<evidence type="ECO:0000256" key="1">
    <source>
        <dbReference type="SAM" id="SignalP"/>
    </source>
</evidence>